<organism evidence="1 2">
    <name type="scientific">Panagrolaimus sp. ES5</name>
    <dbReference type="NCBI Taxonomy" id="591445"/>
    <lineage>
        <taxon>Eukaryota</taxon>
        <taxon>Metazoa</taxon>
        <taxon>Ecdysozoa</taxon>
        <taxon>Nematoda</taxon>
        <taxon>Chromadorea</taxon>
        <taxon>Rhabditida</taxon>
        <taxon>Tylenchina</taxon>
        <taxon>Panagrolaimomorpha</taxon>
        <taxon>Panagrolaimoidea</taxon>
        <taxon>Panagrolaimidae</taxon>
        <taxon>Panagrolaimus</taxon>
    </lineage>
</organism>
<sequence>MSVVLLKDDIRRCAKSPCICEVCTISEEEDVEKGLLSTKEIFDKILAIQDDYNRRKHLYTHYIRPSTEMLNEWDLVYKCARKVMERTTNYSINFLRFVLDRESREITNRNIGNVTILIIHNKLKINFNDKNKTIYLTLNSQINPMPLDKLRIDNLPFCKLYNTLTEDIYRLFFFVAMGVSVVEDELLTGNGNGNKMSMKIDILENLLKSVGYGSSAKVNSLRQALRRNKADIADDAYRSLDLLRMVFQAEMTAEIRQIIDRHVRTTFAPAFENLRRNGQDVGPKEIADLSMGILDGVKESYMPPKEYPACLPAEDVLKPLPVTELGPPPLPALPDSRRYESDDNESDCSAISSQLSQHQYRGQYSHEYHGSRPKKRGRPRKVDVDSGRSGTPIMNGSDNVTFADAMKWNPDRLTNTTRFILGSKVNKLLAMGHRGHIFVKYPRIFRYVGDDEDKAWLFDRNISTRMSGKVFFMLLQDVIELAQKENAPPHIQGDLARHAFLVHEKIIAKMKIAMRPLFEQLQSRIYYENDNIGSFNAFLMQ</sequence>
<reference evidence="2" key="1">
    <citation type="submission" date="2022-11" db="UniProtKB">
        <authorList>
            <consortium name="WormBaseParasite"/>
        </authorList>
    </citation>
    <scope>IDENTIFICATION</scope>
</reference>
<dbReference type="Proteomes" id="UP000887579">
    <property type="component" value="Unplaced"/>
</dbReference>
<name>A0AC34GVZ1_9BILA</name>
<accession>A0AC34GVZ1</accession>
<evidence type="ECO:0000313" key="2">
    <source>
        <dbReference type="WBParaSite" id="ES5_v2.g8990.t1"/>
    </source>
</evidence>
<proteinExistence type="predicted"/>
<evidence type="ECO:0000313" key="1">
    <source>
        <dbReference type="Proteomes" id="UP000887579"/>
    </source>
</evidence>
<protein>
    <submittedName>
        <fullName evidence="2">DNTTIP1 dimerisation domain-containing protein</fullName>
    </submittedName>
</protein>
<dbReference type="WBParaSite" id="ES5_v2.g8990.t1">
    <property type="protein sequence ID" value="ES5_v2.g8990.t1"/>
    <property type="gene ID" value="ES5_v2.g8990"/>
</dbReference>